<proteinExistence type="predicted"/>
<dbReference type="AlphaFoldDB" id="A0A9X3YPL7"/>
<keyword evidence="2" id="KW-1185">Reference proteome</keyword>
<reference evidence="1" key="1">
    <citation type="submission" date="2023-02" db="EMBL/GenBank/DDBJ databases">
        <title>Tahibacter soli sp. nov. isolated from soil.</title>
        <authorList>
            <person name="Baek J.H."/>
            <person name="Lee J.K."/>
            <person name="Choi D.G."/>
            <person name="Jeon C.O."/>
        </authorList>
    </citation>
    <scope>NUCLEOTIDE SEQUENCE</scope>
    <source>
        <strain evidence="1">BL</strain>
    </source>
</reference>
<dbReference type="EMBL" id="JAOVZO020000020">
    <property type="protein sequence ID" value="MDC8015527.1"/>
    <property type="molecule type" value="Genomic_DNA"/>
</dbReference>
<name>A0A9X3YPL7_9GAMM</name>
<gene>
    <name evidence="1" type="ORF">OD750_023625</name>
</gene>
<dbReference type="RefSeq" id="WP_263540717.1">
    <property type="nucleotide sequence ID" value="NZ_JAOVZO020000020.1"/>
</dbReference>
<dbReference type="Proteomes" id="UP001139971">
    <property type="component" value="Unassembled WGS sequence"/>
</dbReference>
<evidence type="ECO:0000313" key="1">
    <source>
        <dbReference type="EMBL" id="MDC8015527.1"/>
    </source>
</evidence>
<protein>
    <submittedName>
        <fullName evidence="1">Uncharacterized protein</fullName>
    </submittedName>
</protein>
<organism evidence="1 2">
    <name type="scientific">Tahibacter soli</name>
    <dbReference type="NCBI Taxonomy" id="2983605"/>
    <lineage>
        <taxon>Bacteria</taxon>
        <taxon>Pseudomonadati</taxon>
        <taxon>Pseudomonadota</taxon>
        <taxon>Gammaproteobacteria</taxon>
        <taxon>Lysobacterales</taxon>
        <taxon>Rhodanobacteraceae</taxon>
        <taxon>Tahibacter</taxon>
    </lineage>
</organism>
<evidence type="ECO:0000313" key="2">
    <source>
        <dbReference type="Proteomes" id="UP001139971"/>
    </source>
</evidence>
<comment type="caution">
    <text evidence="1">The sequence shown here is derived from an EMBL/GenBank/DDBJ whole genome shotgun (WGS) entry which is preliminary data.</text>
</comment>
<sequence>MQAIGFGYKTSWIAVRDTPPRALAAALRLADVVETGWDEGLDAADELGDEAAAPLFVMGPVDGWTLAASFRLSEAIEGSGPPLRGFLATLSAALDGAEVQYFATHRIVEQHAWGCAKNGKTLRAYGFVGESGRTLENYGEPTTAERELGFDFYDERMSGDPSWEDDVPVPNEDDVMRLAERWSVDPTALGERGLDVAPGLLGTFVFYGFVER</sequence>
<accession>A0A9X3YPL7</accession>